<feature type="domain" description="Rubrerythrin diiron-binding" evidence="1">
    <location>
        <begin position="11"/>
        <end position="156"/>
    </location>
</feature>
<dbReference type="InterPro" id="IPR012347">
    <property type="entry name" value="Ferritin-like"/>
</dbReference>
<sequence>MPTGNNEALKALTIALKLEKDGYQFYIKASKKTKNLLGKEMFKSIAEEEKKHIERIQNIYGGLKKSKEWPETPKKVEGEKNSVKFETIFNKVNNDIKKSLEIDPGDIEAIKIAKEMEIKGYKFYQERSEKAESLFEKEFYQVLVKEESNHYEVLENTYEYLSNPSDWFSKKERPIYEG</sequence>
<dbReference type="EMBL" id="MGDB01000151">
    <property type="protein sequence ID" value="OGL38299.1"/>
    <property type="molecule type" value="Genomic_DNA"/>
</dbReference>
<dbReference type="GO" id="GO:0016491">
    <property type="term" value="F:oxidoreductase activity"/>
    <property type="evidence" value="ECO:0007669"/>
    <property type="project" value="InterPro"/>
</dbReference>
<dbReference type="PANTHER" id="PTHR33531">
    <property type="entry name" value="RUBRERYTHRIN SUBFAMILY"/>
    <property type="match status" value="1"/>
</dbReference>
<name>A0A1F7R9R0_9BACT</name>
<proteinExistence type="predicted"/>
<protein>
    <recommendedName>
        <fullName evidence="1">Rubrerythrin diiron-binding domain-containing protein</fullName>
    </recommendedName>
</protein>
<dbReference type="InterPro" id="IPR003251">
    <property type="entry name" value="Rr_diiron-bd_dom"/>
</dbReference>
<evidence type="ECO:0000313" key="2">
    <source>
        <dbReference type="EMBL" id="OGL38299.1"/>
    </source>
</evidence>
<comment type="caution">
    <text evidence="2">The sequence shown here is derived from an EMBL/GenBank/DDBJ whole genome shotgun (WGS) entry which is preliminary data.</text>
</comment>
<evidence type="ECO:0000313" key="3">
    <source>
        <dbReference type="Proteomes" id="UP000178526"/>
    </source>
</evidence>
<accession>A0A1F7R9R0</accession>
<dbReference type="GO" id="GO:0046872">
    <property type="term" value="F:metal ion binding"/>
    <property type="evidence" value="ECO:0007669"/>
    <property type="project" value="InterPro"/>
</dbReference>
<organism evidence="2 3">
    <name type="scientific">Candidatus Schekmanbacteria bacterium GWA2_38_11</name>
    <dbReference type="NCBI Taxonomy" id="1817876"/>
    <lineage>
        <taxon>Bacteria</taxon>
        <taxon>Candidatus Schekmaniibacteriota</taxon>
    </lineage>
</organism>
<dbReference type="CDD" id="cd01045">
    <property type="entry name" value="Ferritin_like_AB"/>
    <property type="match status" value="1"/>
</dbReference>
<reference evidence="2 3" key="1">
    <citation type="journal article" date="2016" name="Nat. Commun.">
        <title>Thousands of microbial genomes shed light on interconnected biogeochemical processes in an aquifer system.</title>
        <authorList>
            <person name="Anantharaman K."/>
            <person name="Brown C.T."/>
            <person name="Hug L.A."/>
            <person name="Sharon I."/>
            <person name="Castelle C.J."/>
            <person name="Probst A.J."/>
            <person name="Thomas B.C."/>
            <person name="Singh A."/>
            <person name="Wilkins M.J."/>
            <person name="Karaoz U."/>
            <person name="Brodie E.L."/>
            <person name="Williams K.H."/>
            <person name="Hubbard S.S."/>
            <person name="Banfield J.F."/>
        </authorList>
    </citation>
    <scope>NUCLEOTIDE SEQUENCE [LARGE SCALE GENOMIC DNA]</scope>
</reference>
<dbReference type="AlphaFoldDB" id="A0A1F7R9R0"/>
<gene>
    <name evidence="2" type="ORF">A2042_02630</name>
</gene>
<dbReference type="Pfam" id="PF02915">
    <property type="entry name" value="Rubrerythrin"/>
    <property type="match status" value="1"/>
</dbReference>
<evidence type="ECO:0000259" key="1">
    <source>
        <dbReference type="Pfam" id="PF02915"/>
    </source>
</evidence>
<dbReference type="InterPro" id="IPR009078">
    <property type="entry name" value="Ferritin-like_SF"/>
</dbReference>
<dbReference type="SUPFAM" id="SSF47240">
    <property type="entry name" value="Ferritin-like"/>
    <property type="match status" value="1"/>
</dbReference>
<dbReference type="PANTHER" id="PTHR33531:SF7">
    <property type="entry name" value="HYPOTHETICAL MEMBRANE PROTEIN, CONSERVED"/>
    <property type="match status" value="1"/>
</dbReference>
<dbReference type="Proteomes" id="UP000178526">
    <property type="component" value="Unassembled WGS sequence"/>
</dbReference>
<dbReference type="Gene3D" id="1.20.1260.10">
    <property type="match status" value="1"/>
</dbReference>